<gene>
    <name evidence="13" type="primary">LOC101402011</name>
</gene>
<evidence type="ECO:0000313" key="13">
    <source>
        <dbReference type="RefSeq" id="XP_014640868.1"/>
    </source>
</evidence>
<dbReference type="InterPro" id="IPR010919">
    <property type="entry name" value="SAND-like_dom_sf"/>
</dbReference>
<dbReference type="PANTHER" id="PTHR46386">
    <property type="entry name" value="NUCLEAR BODY PROTEIN SP140"/>
    <property type="match status" value="1"/>
</dbReference>
<dbReference type="InterPro" id="IPR043563">
    <property type="entry name" value="Sp110/Sp140/Sp140L-like"/>
</dbReference>
<feature type="region of interest" description="Disordered" evidence="8">
    <location>
        <begin position="247"/>
        <end position="267"/>
    </location>
</feature>
<name>A0ABM1CMT7_CERSS</name>
<dbReference type="Pfam" id="PF00439">
    <property type="entry name" value="Bromodomain"/>
    <property type="match status" value="1"/>
</dbReference>
<dbReference type="InterPro" id="IPR001965">
    <property type="entry name" value="Znf_PHD"/>
</dbReference>
<keyword evidence="3 7" id="KW-0863">Zinc-finger</keyword>
<evidence type="ECO:0000256" key="8">
    <source>
        <dbReference type="SAM" id="MobiDB-lite"/>
    </source>
</evidence>
<evidence type="ECO:0000256" key="1">
    <source>
        <dbReference type="ARBA" id="ARBA00022553"/>
    </source>
</evidence>
<dbReference type="Proteomes" id="UP000694910">
    <property type="component" value="Unplaced"/>
</dbReference>
<evidence type="ECO:0000259" key="10">
    <source>
        <dbReference type="PROSITE" id="PS50864"/>
    </source>
</evidence>
<evidence type="ECO:0000259" key="9">
    <source>
        <dbReference type="PROSITE" id="PS50016"/>
    </source>
</evidence>
<feature type="domain" description="PHD-type" evidence="9">
    <location>
        <begin position="377"/>
        <end position="423"/>
    </location>
</feature>
<evidence type="ECO:0000256" key="7">
    <source>
        <dbReference type="PROSITE-ProRule" id="PRU00146"/>
    </source>
</evidence>
<dbReference type="SMART" id="SM00258">
    <property type="entry name" value="SAND"/>
    <property type="match status" value="1"/>
</dbReference>
<dbReference type="Pfam" id="PF00628">
    <property type="entry name" value="PHD"/>
    <property type="match status" value="1"/>
</dbReference>
<dbReference type="PROSITE" id="PS50864">
    <property type="entry name" value="SAND"/>
    <property type="match status" value="1"/>
</dbReference>
<proteinExistence type="predicted"/>
<dbReference type="Gene3D" id="3.10.390.10">
    <property type="entry name" value="SAND domain-like"/>
    <property type="match status" value="1"/>
</dbReference>
<dbReference type="Gene3D" id="1.20.920.10">
    <property type="entry name" value="Bromodomain-like"/>
    <property type="match status" value="1"/>
</dbReference>
<dbReference type="InterPro" id="IPR000770">
    <property type="entry name" value="SAND_dom"/>
</dbReference>
<dbReference type="SUPFAM" id="SSF57903">
    <property type="entry name" value="FYVE/PHD zinc finger"/>
    <property type="match status" value="1"/>
</dbReference>
<dbReference type="SUPFAM" id="SSF47370">
    <property type="entry name" value="Bromodomain"/>
    <property type="match status" value="1"/>
</dbReference>
<feature type="compositionally biased region" description="Basic residues" evidence="8">
    <location>
        <begin position="257"/>
        <end position="267"/>
    </location>
</feature>
<dbReference type="InterPro" id="IPR019786">
    <property type="entry name" value="Zinc_finger_PHD-type_CS"/>
</dbReference>
<dbReference type="PROSITE" id="PS01359">
    <property type="entry name" value="ZF_PHD_1"/>
    <property type="match status" value="1"/>
</dbReference>
<dbReference type="CDD" id="cd15626">
    <property type="entry name" value="PHD_SP110_140"/>
    <property type="match status" value="1"/>
</dbReference>
<dbReference type="InterPro" id="IPR013083">
    <property type="entry name" value="Znf_RING/FYVE/PHD"/>
</dbReference>
<dbReference type="Gene3D" id="3.30.40.10">
    <property type="entry name" value="Zinc/RING finger domain, C3HC4 (zinc finger)"/>
    <property type="match status" value="1"/>
</dbReference>
<sequence length="556" mass="64992">MTNGRMFPGDQNPEDQNSEEQFFYDLIFRLFKENKVEIASAITKPFPLLMGLRDRGFIPEQMYEHFQEACRNLVPVERVVYDVLSELEKTFDKSVLDALFSKVNLRAYPDLLEICRSFQNVIQDYFQYQITDEEETKEMLTFQLNHEQGNLFQIPSSRKQQDESCCFLDTVDLGNNSTLGKPKRKRKKKKGHSWSRIKRKWQGNTHRKDNSKAAGRLVSSGEKVKMNLQDPAKIRRKMRGKYAVHLTGSHRAPQTRIRPRGSRKYRGKSVDFRSQILPVTCGQLKGTLYKKKLKRGALVKSIQREDGKWLTPREFEVNGGFARSKNWKLSVRCGGRPLRWLMEKGFLHNPARTYGRRQRRILKSHNNALVDPYVRNSDVCEMCRDGGWLFCCDTCSRSFHKDCHIPPVETERSPWSCSFCRVKESSGSQQCHGESEVLARQMGPEEQLKCEFLLLKVYCHSESSFFAKIPYYYYIKEASQKLKPMWLDKIKKRLSKQGYPQVEGFVQDMRLIFQNHRASYKYNDFGLMGLRLEAEFEKNFKEVFAIQATNENSSPV</sequence>
<dbReference type="GeneID" id="101402011"/>
<protein>
    <submittedName>
        <fullName evidence="13">Nuclear body protein SP140-like protein</fullName>
    </submittedName>
</protein>
<dbReference type="PROSITE" id="PS50016">
    <property type="entry name" value="ZF_PHD_2"/>
    <property type="match status" value="1"/>
</dbReference>
<keyword evidence="12" id="KW-1185">Reference proteome</keyword>
<evidence type="ECO:0000256" key="2">
    <source>
        <dbReference type="ARBA" id="ARBA00022723"/>
    </source>
</evidence>
<dbReference type="Pfam" id="PF03172">
    <property type="entry name" value="HSR"/>
    <property type="match status" value="1"/>
</dbReference>
<dbReference type="InterPro" id="IPR004865">
    <property type="entry name" value="HSR_dom"/>
</dbReference>
<dbReference type="InterPro" id="IPR019787">
    <property type="entry name" value="Znf_PHD-finger"/>
</dbReference>
<reference evidence="13" key="1">
    <citation type="submission" date="2025-08" db="UniProtKB">
        <authorList>
            <consortium name="RefSeq"/>
        </authorList>
    </citation>
    <scope>IDENTIFICATION</scope>
</reference>
<feature type="region of interest" description="Disordered" evidence="8">
    <location>
        <begin position="177"/>
        <end position="218"/>
    </location>
</feature>
<evidence type="ECO:0000256" key="4">
    <source>
        <dbReference type="ARBA" id="ARBA00022833"/>
    </source>
</evidence>
<dbReference type="PANTHER" id="PTHR46386:SF8">
    <property type="entry name" value="NUCLEAR BODY PROTEIN SP140"/>
    <property type="match status" value="1"/>
</dbReference>
<evidence type="ECO:0000259" key="11">
    <source>
        <dbReference type="PROSITE" id="PS51414"/>
    </source>
</evidence>
<evidence type="ECO:0000256" key="3">
    <source>
        <dbReference type="ARBA" id="ARBA00022771"/>
    </source>
</evidence>
<dbReference type="InterPro" id="IPR001487">
    <property type="entry name" value="Bromodomain"/>
</dbReference>
<feature type="domain" description="SAND" evidence="10">
    <location>
        <begin position="267"/>
        <end position="348"/>
    </location>
</feature>
<keyword evidence="2" id="KW-0479">Metal-binding</keyword>
<dbReference type="RefSeq" id="XP_014640868.1">
    <property type="nucleotide sequence ID" value="XM_014785382.1"/>
</dbReference>
<feature type="domain" description="HSR" evidence="11">
    <location>
        <begin position="7"/>
        <end position="123"/>
    </location>
</feature>
<dbReference type="Pfam" id="PF01342">
    <property type="entry name" value="SAND"/>
    <property type="match status" value="1"/>
</dbReference>
<dbReference type="InterPro" id="IPR011011">
    <property type="entry name" value="Znf_FYVE_PHD"/>
</dbReference>
<evidence type="ECO:0000256" key="6">
    <source>
        <dbReference type="ARBA" id="ARBA00023125"/>
    </source>
</evidence>
<accession>A0ABM1CMT7</accession>
<keyword evidence="4" id="KW-0862">Zinc</keyword>
<keyword evidence="6" id="KW-0238">DNA-binding</keyword>
<dbReference type="PROSITE" id="PS51414">
    <property type="entry name" value="HSR"/>
    <property type="match status" value="1"/>
</dbReference>
<evidence type="ECO:0000256" key="5">
    <source>
        <dbReference type="ARBA" id="ARBA00023117"/>
    </source>
</evidence>
<dbReference type="SMART" id="SM00297">
    <property type="entry name" value="BROMO"/>
    <property type="match status" value="1"/>
</dbReference>
<keyword evidence="1" id="KW-0597">Phosphoprotein</keyword>
<dbReference type="SMART" id="SM00249">
    <property type="entry name" value="PHD"/>
    <property type="match status" value="1"/>
</dbReference>
<keyword evidence="5" id="KW-0103">Bromodomain</keyword>
<dbReference type="InterPro" id="IPR036427">
    <property type="entry name" value="Bromodomain-like_sf"/>
</dbReference>
<organism evidence="12 13">
    <name type="scientific">Ceratotherium simum simum</name>
    <name type="common">Southern white rhinoceros</name>
    <dbReference type="NCBI Taxonomy" id="73337"/>
    <lineage>
        <taxon>Eukaryota</taxon>
        <taxon>Metazoa</taxon>
        <taxon>Chordata</taxon>
        <taxon>Craniata</taxon>
        <taxon>Vertebrata</taxon>
        <taxon>Euteleostomi</taxon>
        <taxon>Mammalia</taxon>
        <taxon>Eutheria</taxon>
        <taxon>Laurasiatheria</taxon>
        <taxon>Perissodactyla</taxon>
        <taxon>Rhinocerotidae</taxon>
        <taxon>Ceratotherium</taxon>
    </lineage>
</organism>
<evidence type="ECO:0000313" key="12">
    <source>
        <dbReference type="Proteomes" id="UP000694910"/>
    </source>
</evidence>
<dbReference type="SUPFAM" id="SSF63763">
    <property type="entry name" value="SAND domain-like"/>
    <property type="match status" value="1"/>
</dbReference>
<feature type="compositionally biased region" description="Basic residues" evidence="8">
    <location>
        <begin position="181"/>
        <end position="201"/>
    </location>
</feature>